<evidence type="ECO:0000256" key="5">
    <source>
        <dbReference type="ARBA" id="ARBA00022833"/>
    </source>
</evidence>
<dbReference type="Proteomes" id="UP001302321">
    <property type="component" value="Unassembled WGS sequence"/>
</dbReference>
<evidence type="ECO:0000256" key="8">
    <source>
        <dbReference type="ARBA" id="ARBA00023163"/>
    </source>
</evidence>
<feature type="compositionally biased region" description="Basic residues" evidence="10">
    <location>
        <begin position="556"/>
        <end position="568"/>
    </location>
</feature>
<dbReference type="AlphaFoldDB" id="A0AAN7A5K3"/>
<dbReference type="GO" id="GO:0005634">
    <property type="term" value="C:nucleus"/>
    <property type="evidence" value="ECO:0007669"/>
    <property type="project" value="UniProtKB-SubCell"/>
</dbReference>
<feature type="compositionally biased region" description="Low complexity" evidence="10">
    <location>
        <begin position="473"/>
        <end position="497"/>
    </location>
</feature>
<dbReference type="Pfam" id="PF07741">
    <property type="entry name" value="BRF1"/>
    <property type="match status" value="1"/>
</dbReference>
<sequence>MVYQLHVPQQMAEQALEIYKTAVKVNFVKGRRKQNVAAVCMYAACRVAGQNQIMLLDLADIVKTDVFHLGRNFKELLRRIPHLDNGYNPLTLEDLIYRFATKLEFLHDTNKVATSAIRIARRMMKDSISIGRRPAGISGAAIIMAARAHNYRRTVREVVYIAKVTMATLQERMAEFAAVPAAGLSIKEFMENDDLHPAASHDPPSVYKQSKEWLEQHPKRAKKRKASAANPEDVEGSQESDQQGASKRQRTSSDAETPDSEIEEASAPNVDKDGFVIPPNPKEKPKDKELLSVHEQSLLIGGLGTTDDRLEVEALAREFYEDEDGTTQEYDASSEMAMAQQQGIEIPGLSVKIKPRAPPTAAAGDSPASDVTEGAQNKNTQAKQPKPQLPLDESWVMDEEIMVEEVEGYLGNPANARVIEEVVQEEQQLKKQPGIQLAGETSAEETSTEQTPVEQTPAEQTLAVETAQPSEAPSNTTSNEEAETSSSTAAPSSRPVVVDPLLDPIVREDEFENDPEVMFCRLSDEDCKIKTQIWFNQNKDWLRKRQQKIFEEKMAKSKPKKKSQGKKARIGEGQSGPAASAAEAAEQMLVTRALQVSRKLDYGKMDNLFTINQGGPGSAGTQSGIASATVSDNGEEDDEEMSDAPAQPTSTAPATAAKGNAAALTDEEDDNEDDYQHQEENYEQEYDGANYDQEEYGDGYNPWG</sequence>
<feature type="domain" description="Cyclin-like" evidence="11">
    <location>
        <begin position="94"/>
        <end position="178"/>
    </location>
</feature>
<evidence type="ECO:0000259" key="11">
    <source>
        <dbReference type="SMART" id="SM00385"/>
    </source>
</evidence>
<feature type="domain" description="Cyclin-like" evidence="11">
    <location>
        <begin position="1"/>
        <end position="78"/>
    </location>
</feature>
<feature type="compositionally biased region" description="Polar residues" evidence="10">
    <location>
        <begin position="609"/>
        <end position="632"/>
    </location>
</feature>
<feature type="region of interest" description="Disordered" evidence="10">
    <location>
        <begin position="607"/>
        <end position="704"/>
    </location>
</feature>
<dbReference type="InterPro" id="IPR011665">
    <property type="entry name" value="BRF1_TBP-bd_dom"/>
</dbReference>
<dbReference type="CDD" id="cd20554">
    <property type="entry name" value="CYCLIN_TFIIIB90_rpt2"/>
    <property type="match status" value="1"/>
</dbReference>
<dbReference type="GO" id="GO:0097550">
    <property type="term" value="C:transcription preinitiation complex"/>
    <property type="evidence" value="ECO:0007669"/>
    <property type="project" value="TreeGrafter"/>
</dbReference>
<evidence type="ECO:0000256" key="3">
    <source>
        <dbReference type="ARBA" id="ARBA00022723"/>
    </source>
</evidence>
<feature type="compositionally biased region" description="Acidic residues" evidence="10">
    <location>
        <begin position="633"/>
        <end position="642"/>
    </location>
</feature>
<dbReference type="FunFam" id="1.10.472.10:FF:000002">
    <property type="entry name" value="Transcription factor IIIB 90 kDa subunit"/>
    <property type="match status" value="1"/>
</dbReference>
<proteinExistence type="inferred from homology"/>
<evidence type="ECO:0000256" key="6">
    <source>
        <dbReference type="ARBA" id="ARBA00023015"/>
    </source>
</evidence>
<dbReference type="InterPro" id="IPR036915">
    <property type="entry name" value="Cyclin-like_sf"/>
</dbReference>
<evidence type="ECO:0000256" key="1">
    <source>
        <dbReference type="ARBA" id="ARBA00004123"/>
    </source>
</evidence>
<dbReference type="EMBL" id="MU866207">
    <property type="protein sequence ID" value="KAK4176151.1"/>
    <property type="molecule type" value="Genomic_DNA"/>
</dbReference>
<feature type="compositionally biased region" description="Low complexity" evidence="10">
    <location>
        <begin position="571"/>
        <end position="584"/>
    </location>
</feature>
<feature type="compositionally biased region" description="Basic and acidic residues" evidence="10">
    <location>
        <begin position="281"/>
        <end position="290"/>
    </location>
</feature>
<comment type="caution">
    <text evidence="12">The sequence shown here is derived from an EMBL/GenBank/DDBJ whole genome shotgun (WGS) entry which is preliminary data.</text>
</comment>
<dbReference type="InterPro" id="IPR000812">
    <property type="entry name" value="TFIIB"/>
</dbReference>
<reference evidence="12" key="1">
    <citation type="journal article" date="2023" name="Mol. Phylogenet. Evol.">
        <title>Genome-scale phylogeny and comparative genomics of the fungal order Sordariales.</title>
        <authorList>
            <person name="Hensen N."/>
            <person name="Bonometti L."/>
            <person name="Westerberg I."/>
            <person name="Brannstrom I.O."/>
            <person name="Guillou S."/>
            <person name="Cros-Aarteil S."/>
            <person name="Calhoun S."/>
            <person name="Haridas S."/>
            <person name="Kuo A."/>
            <person name="Mondo S."/>
            <person name="Pangilinan J."/>
            <person name="Riley R."/>
            <person name="LaButti K."/>
            <person name="Andreopoulos B."/>
            <person name="Lipzen A."/>
            <person name="Chen C."/>
            <person name="Yan M."/>
            <person name="Daum C."/>
            <person name="Ng V."/>
            <person name="Clum A."/>
            <person name="Steindorff A."/>
            <person name="Ohm R.A."/>
            <person name="Martin F."/>
            <person name="Silar P."/>
            <person name="Natvig D.O."/>
            <person name="Lalanne C."/>
            <person name="Gautier V."/>
            <person name="Ament-Velasquez S.L."/>
            <person name="Kruys A."/>
            <person name="Hutchinson M.I."/>
            <person name="Powell A.J."/>
            <person name="Barry K."/>
            <person name="Miller A.N."/>
            <person name="Grigoriev I.V."/>
            <person name="Debuchy R."/>
            <person name="Gladieux P."/>
            <person name="Hiltunen Thoren M."/>
            <person name="Johannesson H."/>
        </authorList>
    </citation>
    <scope>NUCLEOTIDE SEQUENCE</scope>
    <source>
        <strain evidence="12">CBS 892.96</strain>
    </source>
</reference>
<reference evidence="12" key="2">
    <citation type="submission" date="2023-05" db="EMBL/GenBank/DDBJ databases">
        <authorList>
            <consortium name="Lawrence Berkeley National Laboratory"/>
            <person name="Steindorff A."/>
            <person name="Hensen N."/>
            <person name="Bonometti L."/>
            <person name="Westerberg I."/>
            <person name="Brannstrom I.O."/>
            <person name="Guillou S."/>
            <person name="Cros-Aarteil S."/>
            <person name="Calhoun S."/>
            <person name="Haridas S."/>
            <person name="Kuo A."/>
            <person name="Mondo S."/>
            <person name="Pangilinan J."/>
            <person name="Riley R."/>
            <person name="Labutti K."/>
            <person name="Andreopoulos B."/>
            <person name="Lipzen A."/>
            <person name="Chen C."/>
            <person name="Yanf M."/>
            <person name="Daum C."/>
            <person name="Ng V."/>
            <person name="Clum A."/>
            <person name="Ohm R."/>
            <person name="Martin F."/>
            <person name="Silar P."/>
            <person name="Natvig D."/>
            <person name="Lalanne C."/>
            <person name="Gautier V."/>
            <person name="Ament-Velasquez S.L."/>
            <person name="Kruys A."/>
            <person name="Hutchinson M.I."/>
            <person name="Powell A.J."/>
            <person name="Barry K."/>
            <person name="Miller A.N."/>
            <person name="Grigoriev I.V."/>
            <person name="Debuchy R."/>
            <person name="Gladieux P."/>
            <person name="Thoren M.H."/>
            <person name="Johannesson H."/>
        </authorList>
    </citation>
    <scope>NUCLEOTIDE SEQUENCE</scope>
    <source>
        <strain evidence="12">CBS 892.96</strain>
    </source>
</reference>
<dbReference type="SUPFAM" id="SSF47954">
    <property type="entry name" value="Cyclin-like"/>
    <property type="match status" value="2"/>
</dbReference>
<evidence type="ECO:0000256" key="9">
    <source>
        <dbReference type="ARBA" id="ARBA00023242"/>
    </source>
</evidence>
<dbReference type="GO" id="GO:0008270">
    <property type="term" value="F:zinc ion binding"/>
    <property type="evidence" value="ECO:0007669"/>
    <property type="project" value="UniProtKB-KW"/>
</dbReference>
<keyword evidence="3" id="KW-0479">Metal-binding</keyword>
<feature type="region of interest" description="Disordered" evidence="10">
    <location>
        <begin position="215"/>
        <end position="290"/>
    </location>
</feature>
<feature type="compositionally biased region" description="Acidic residues" evidence="10">
    <location>
        <begin position="681"/>
        <end position="697"/>
    </location>
</feature>
<comment type="subcellular location">
    <subcellularLocation>
        <location evidence="1">Nucleus</location>
    </subcellularLocation>
</comment>
<dbReference type="GO" id="GO:0000995">
    <property type="term" value="F:RNA polymerase III general transcription initiation factor activity"/>
    <property type="evidence" value="ECO:0007669"/>
    <property type="project" value="TreeGrafter"/>
</dbReference>
<feature type="compositionally biased region" description="Polar residues" evidence="10">
    <location>
        <begin position="374"/>
        <end position="383"/>
    </location>
</feature>
<evidence type="ECO:0000256" key="4">
    <source>
        <dbReference type="ARBA" id="ARBA00022771"/>
    </source>
</evidence>
<dbReference type="GO" id="GO:0001006">
    <property type="term" value="F:RNA polymerase III type 3 promoter sequence-specific DNA binding"/>
    <property type="evidence" value="ECO:0007669"/>
    <property type="project" value="TreeGrafter"/>
</dbReference>
<keyword evidence="9" id="KW-0539">Nucleus</keyword>
<dbReference type="InterPro" id="IPR013150">
    <property type="entry name" value="TFIIB_cyclin"/>
</dbReference>
<dbReference type="GO" id="GO:0070897">
    <property type="term" value="P:transcription preinitiation complex assembly"/>
    <property type="evidence" value="ECO:0007669"/>
    <property type="project" value="InterPro"/>
</dbReference>
<comment type="similarity">
    <text evidence="2">Belongs to the TFIIB family.</text>
</comment>
<gene>
    <name evidence="12" type="ORF">QBC36DRAFT_329933</name>
</gene>
<feature type="compositionally biased region" description="Low complexity" evidence="10">
    <location>
        <begin position="644"/>
        <end position="664"/>
    </location>
</feature>
<dbReference type="Gene3D" id="1.20.5.650">
    <property type="entry name" value="Single helix bin"/>
    <property type="match status" value="1"/>
</dbReference>
<evidence type="ECO:0000313" key="13">
    <source>
        <dbReference type="Proteomes" id="UP001302321"/>
    </source>
</evidence>
<keyword evidence="13" id="KW-1185">Reference proteome</keyword>
<dbReference type="PANTHER" id="PTHR11618">
    <property type="entry name" value="TRANSCRIPTION INITIATION FACTOR IIB-RELATED"/>
    <property type="match status" value="1"/>
</dbReference>
<keyword evidence="5" id="KW-0862">Zinc</keyword>
<dbReference type="SMART" id="SM00385">
    <property type="entry name" value="CYCLIN"/>
    <property type="match status" value="2"/>
</dbReference>
<keyword evidence="4" id="KW-0863">Zinc-finger</keyword>
<keyword evidence="8" id="KW-0804">Transcription</keyword>
<protein>
    <submittedName>
        <fullName evidence="12">Transcription factor IIIB 90 kDa subunit</fullName>
    </submittedName>
</protein>
<dbReference type="PANTHER" id="PTHR11618:SF4">
    <property type="entry name" value="TRANSCRIPTION FACTOR IIIB 90 KDA SUBUNIT"/>
    <property type="match status" value="1"/>
</dbReference>
<feature type="region of interest" description="Disordered" evidence="10">
    <location>
        <begin position="425"/>
        <end position="497"/>
    </location>
</feature>
<evidence type="ECO:0000313" key="12">
    <source>
        <dbReference type="EMBL" id="KAK4176151.1"/>
    </source>
</evidence>
<dbReference type="GO" id="GO:0017025">
    <property type="term" value="F:TBP-class protein binding"/>
    <property type="evidence" value="ECO:0007669"/>
    <property type="project" value="InterPro"/>
</dbReference>
<name>A0AAN7A5K3_9PEZI</name>
<keyword evidence="6" id="KW-0805">Transcription regulation</keyword>
<dbReference type="InterPro" id="IPR013763">
    <property type="entry name" value="Cyclin-like_dom"/>
</dbReference>
<feature type="region of interest" description="Disordered" evidence="10">
    <location>
        <begin position="551"/>
        <end position="584"/>
    </location>
</feature>
<accession>A0AAN7A5K3</accession>
<dbReference type="Gene3D" id="1.10.472.10">
    <property type="entry name" value="Cyclin-like"/>
    <property type="match status" value="2"/>
</dbReference>
<evidence type="ECO:0000256" key="2">
    <source>
        <dbReference type="ARBA" id="ARBA00010857"/>
    </source>
</evidence>
<organism evidence="12 13">
    <name type="scientific">Triangularia setosa</name>
    <dbReference type="NCBI Taxonomy" id="2587417"/>
    <lineage>
        <taxon>Eukaryota</taxon>
        <taxon>Fungi</taxon>
        <taxon>Dikarya</taxon>
        <taxon>Ascomycota</taxon>
        <taxon>Pezizomycotina</taxon>
        <taxon>Sordariomycetes</taxon>
        <taxon>Sordariomycetidae</taxon>
        <taxon>Sordariales</taxon>
        <taxon>Podosporaceae</taxon>
        <taxon>Triangularia</taxon>
    </lineage>
</organism>
<dbReference type="Pfam" id="PF00382">
    <property type="entry name" value="TFIIB"/>
    <property type="match status" value="2"/>
</dbReference>
<keyword evidence="7" id="KW-0010">Activator</keyword>
<feature type="region of interest" description="Disordered" evidence="10">
    <location>
        <begin position="318"/>
        <end position="394"/>
    </location>
</feature>
<dbReference type="GO" id="GO:0000126">
    <property type="term" value="C:transcription factor TFIIIB complex"/>
    <property type="evidence" value="ECO:0007669"/>
    <property type="project" value="TreeGrafter"/>
</dbReference>
<evidence type="ECO:0000256" key="10">
    <source>
        <dbReference type="SAM" id="MobiDB-lite"/>
    </source>
</evidence>
<evidence type="ECO:0000256" key="7">
    <source>
        <dbReference type="ARBA" id="ARBA00023159"/>
    </source>
</evidence>